<sequence length="53" mass="5904">MAVKTLDYSGLKCPMPVLKTKKELKNLVSGQIGDELVELREEGSKLIFIIKKA</sequence>
<reference evidence="2" key="1">
    <citation type="journal article" date="2014" name="Front. Microbiol.">
        <title>High frequency of phylogenetically diverse reductive dehalogenase-homologous genes in deep subseafloor sedimentary metagenomes.</title>
        <authorList>
            <person name="Kawai M."/>
            <person name="Futagami T."/>
            <person name="Toyoda A."/>
            <person name="Takaki Y."/>
            <person name="Nishi S."/>
            <person name="Hori S."/>
            <person name="Arai W."/>
            <person name="Tsubouchi T."/>
            <person name="Morono Y."/>
            <person name="Uchiyama I."/>
            <person name="Ito T."/>
            <person name="Fujiyama A."/>
            <person name="Inagaki F."/>
            <person name="Takami H."/>
        </authorList>
    </citation>
    <scope>NUCLEOTIDE SEQUENCE</scope>
    <source>
        <strain evidence="2">Expedition CK06-06</strain>
    </source>
</reference>
<evidence type="ECO:0000313" key="2">
    <source>
        <dbReference type="EMBL" id="GAG87134.1"/>
    </source>
</evidence>
<comment type="caution">
    <text evidence="2">The sequence shown here is derived from an EMBL/GenBank/DDBJ whole genome shotgun (WGS) entry which is preliminary data.</text>
</comment>
<accession>X1AVR7</accession>
<protein>
    <recommendedName>
        <fullName evidence="1">UPF0033 domain-containing protein</fullName>
    </recommendedName>
</protein>
<dbReference type="CDD" id="cd00291">
    <property type="entry name" value="SirA_YedF_YeeD"/>
    <property type="match status" value="1"/>
</dbReference>
<dbReference type="Gene3D" id="3.30.110.40">
    <property type="entry name" value="TusA-like domain"/>
    <property type="match status" value="1"/>
</dbReference>
<dbReference type="PROSITE" id="PS01148">
    <property type="entry name" value="UPF0033"/>
    <property type="match status" value="1"/>
</dbReference>
<gene>
    <name evidence="2" type="ORF">S01H4_34394</name>
</gene>
<proteinExistence type="predicted"/>
<dbReference type="AlphaFoldDB" id="X1AVR7"/>
<dbReference type="Pfam" id="PF01206">
    <property type="entry name" value="TusA"/>
    <property type="match status" value="1"/>
</dbReference>
<dbReference type="InterPro" id="IPR001455">
    <property type="entry name" value="TusA-like"/>
</dbReference>
<name>X1AVR7_9ZZZZ</name>
<dbReference type="EMBL" id="BART01018194">
    <property type="protein sequence ID" value="GAG87134.1"/>
    <property type="molecule type" value="Genomic_DNA"/>
</dbReference>
<dbReference type="InterPro" id="IPR036868">
    <property type="entry name" value="TusA-like_sf"/>
</dbReference>
<dbReference type="SUPFAM" id="SSF64307">
    <property type="entry name" value="SirA-like"/>
    <property type="match status" value="1"/>
</dbReference>
<organism evidence="2">
    <name type="scientific">marine sediment metagenome</name>
    <dbReference type="NCBI Taxonomy" id="412755"/>
    <lineage>
        <taxon>unclassified sequences</taxon>
        <taxon>metagenomes</taxon>
        <taxon>ecological metagenomes</taxon>
    </lineage>
</organism>
<feature type="domain" description="UPF0033" evidence="1">
    <location>
        <begin position="6"/>
        <end position="30"/>
    </location>
</feature>
<evidence type="ECO:0000259" key="1">
    <source>
        <dbReference type="PROSITE" id="PS01148"/>
    </source>
</evidence>